<dbReference type="OrthoDB" id="10263032at2759"/>
<dbReference type="FunFam" id="1.25.40.1040:FF:000003">
    <property type="entry name" value="N-terminal acetyltransferase A, auxiliary subunit"/>
    <property type="match status" value="1"/>
</dbReference>
<keyword evidence="5" id="KW-0808">Transferase</keyword>
<dbReference type="Gene3D" id="1.25.40.1010">
    <property type="match status" value="1"/>
</dbReference>
<dbReference type="GO" id="GO:0016740">
    <property type="term" value="F:transferase activity"/>
    <property type="evidence" value="ECO:0007669"/>
    <property type="project" value="UniProtKB-KW"/>
</dbReference>
<keyword evidence="1" id="KW-0677">Repeat</keyword>
<dbReference type="InterPro" id="IPR011990">
    <property type="entry name" value="TPR-like_helical_dom_sf"/>
</dbReference>
<dbReference type="EMBL" id="MNPL01011361">
    <property type="protein sequence ID" value="OQR72637.1"/>
    <property type="molecule type" value="Genomic_DNA"/>
</dbReference>
<reference evidence="5 6" key="1">
    <citation type="journal article" date="2017" name="Gigascience">
        <title>Draft genome of the honey bee ectoparasitic mite, Tropilaelaps mercedesae, is shaped by the parasitic life history.</title>
        <authorList>
            <person name="Dong X."/>
            <person name="Armstrong S.D."/>
            <person name="Xia D."/>
            <person name="Makepeace B.L."/>
            <person name="Darby A.C."/>
            <person name="Kadowaki T."/>
        </authorList>
    </citation>
    <scope>NUCLEOTIDE SEQUENCE [LARGE SCALE GENOMIC DNA]</scope>
    <source>
        <strain evidence="5">Wuxi-XJTLU</strain>
    </source>
</reference>
<dbReference type="InParanoid" id="A0A1V9XGI3"/>
<dbReference type="InterPro" id="IPR019734">
    <property type="entry name" value="TPR_rpt"/>
</dbReference>
<dbReference type="PIRSF" id="PIRSF000422">
    <property type="entry name" value="N-terminal-AcTrfase-A_aux_su"/>
    <property type="match status" value="1"/>
</dbReference>
<evidence type="ECO:0000256" key="4">
    <source>
        <dbReference type="SAM" id="MobiDB-lite"/>
    </source>
</evidence>
<dbReference type="Pfam" id="PF12569">
    <property type="entry name" value="NatA_aux_su"/>
    <property type="match status" value="1"/>
</dbReference>
<comment type="caution">
    <text evidence="5">The sequence shown here is derived from an EMBL/GenBank/DDBJ whole genome shotgun (WGS) entry which is preliminary data.</text>
</comment>
<dbReference type="FunCoup" id="A0A1V9XGI3">
    <property type="interactions" value="1532"/>
</dbReference>
<dbReference type="AlphaFoldDB" id="A0A1V9XGI3"/>
<dbReference type="GO" id="GO:0031415">
    <property type="term" value="C:NatA complex"/>
    <property type="evidence" value="ECO:0007669"/>
    <property type="project" value="TreeGrafter"/>
</dbReference>
<sequence length="871" mass="101370">MSPNQPLPQKENAVFKKILRSYEHKQYKNGLKLAKVILSNPKFAEHGETLAMKGLILNCLRKKEEAYEHIKRGLKSDVKSHVCWHVFGLLQRSDRKYDEAIRAYRNALKCDPDNIQILRDLSLLQIQMRDLEGYHETRHKLFTLRPTQKASWIGFAMSYHLLDDYEMAVKLIDEFLKIQKKTGYDYEQSELLLYQIQIVFESGNYQEVLYRIDKNEGLICDKLSLMETRAEVYLRLGRFREAEDIYDALIKRNQENKLYYYGLIKARQLQSDEDKVKMFEEFKCAYPRAHTPHRLPLNMSSGVTFKSLVDEYMRHATRKGVPPLFVDLKPLYGDPEKAAILHELVEMYLVNLKYHNTFDGPEGRKEPITAYVWAMYYACQHFDLRGDSKRALQIIDEAIEHTPTLIELYLAKAKVFKHSGNMARAVQCLDKAQSLDTADRYINSKCAKYMLRACRISEAESMCAKFTRENVSAMENLNEMQCMWFQTECADAYERLRKPGEALRKCHEVDRHFVEITEDQFDFHTYCMRKMTLRSYIGLLRLEDVVRSHPFYFRAARIAIQTYLKLHDNPLGHKKAEQDELESTLSKSELKKLRNKQRKAMEKLRMEEKENKDKDKKAPSTEEDKVDDGLSPDKLERPTNALDEAIRFLRPLQDLTPNNIDTHLLSYEIFRRRDKPLLMLQSLVRAHRLQPDHPTLHGCLAHFLSTVVVNKELSSPVKAVIEKQVFSLFGTTRTAKELNDTFFQMHKVSYPHAIAAARVMYELDKSRQQDALEWVTLKREDVKLGIERVRCEKVLQMLAEGGLGPVDAALIESFREECARRFPLAEAFMTDPPVLSAPAVGPDAETNVEWPASLLPQNRKELGSTKENDDK</sequence>
<feature type="repeat" description="TPR" evidence="3">
    <location>
        <begin position="81"/>
        <end position="114"/>
    </location>
</feature>
<dbReference type="InterPro" id="IPR021183">
    <property type="entry name" value="NatA_aux_su"/>
</dbReference>
<keyword evidence="6" id="KW-1185">Reference proteome</keyword>
<dbReference type="STRING" id="418985.A0A1V9XGI3"/>
<proteinExistence type="predicted"/>
<dbReference type="Proteomes" id="UP000192247">
    <property type="component" value="Unassembled WGS sequence"/>
</dbReference>
<feature type="region of interest" description="Disordered" evidence="4">
    <location>
        <begin position="838"/>
        <end position="871"/>
    </location>
</feature>
<dbReference type="SMART" id="SM00028">
    <property type="entry name" value="TPR"/>
    <property type="match status" value="6"/>
</dbReference>
<evidence type="ECO:0000256" key="1">
    <source>
        <dbReference type="ARBA" id="ARBA00022737"/>
    </source>
</evidence>
<protein>
    <submittedName>
        <fullName evidence="5">N-alpha-acetyltransferase 15</fullName>
    </submittedName>
</protein>
<evidence type="ECO:0000256" key="3">
    <source>
        <dbReference type="PROSITE-ProRule" id="PRU00339"/>
    </source>
</evidence>
<name>A0A1V9XGI3_9ACAR</name>
<organism evidence="5 6">
    <name type="scientific">Tropilaelaps mercedesae</name>
    <dbReference type="NCBI Taxonomy" id="418985"/>
    <lineage>
        <taxon>Eukaryota</taxon>
        <taxon>Metazoa</taxon>
        <taxon>Ecdysozoa</taxon>
        <taxon>Arthropoda</taxon>
        <taxon>Chelicerata</taxon>
        <taxon>Arachnida</taxon>
        <taxon>Acari</taxon>
        <taxon>Parasitiformes</taxon>
        <taxon>Mesostigmata</taxon>
        <taxon>Gamasina</taxon>
        <taxon>Dermanyssoidea</taxon>
        <taxon>Laelapidae</taxon>
        <taxon>Tropilaelaps</taxon>
    </lineage>
</organism>
<dbReference type="SUPFAM" id="SSF48452">
    <property type="entry name" value="TPR-like"/>
    <property type="match status" value="2"/>
</dbReference>
<gene>
    <name evidence="5" type="ORF">BIW11_01265</name>
</gene>
<accession>A0A1V9XGI3</accession>
<dbReference type="PROSITE" id="PS50005">
    <property type="entry name" value="TPR"/>
    <property type="match status" value="1"/>
</dbReference>
<feature type="region of interest" description="Disordered" evidence="4">
    <location>
        <begin position="575"/>
        <end position="636"/>
    </location>
</feature>
<feature type="compositionally biased region" description="Basic and acidic residues" evidence="4">
    <location>
        <begin position="599"/>
        <end position="636"/>
    </location>
</feature>
<dbReference type="Gene3D" id="1.25.40.1040">
    <property type="match status" value="1"/>
</dbReference>
<evidence type="ECO:0000313" key="5">
    <source>
        <dbReference type="EMBL" id="OQR72637.1"/>
    </source>
</evidence>
<dbReference type="PANTHER" id="PTHR22767">
    <property type="entry name" value="N-TERMINAL ACETYLTRANSFERASE-RELATED"/>
    <property type="match status" value="1"/>
</dbReference>
<dbReference type="PANTHER" id="PTHR22767:SF2">
    <property type="entry name" value="N(ALPHA)-ACETYLTRANSFERASE 15_16, ISOFORM A"/>
    <property type="match status" value="1"/>
</dbReference>
<evidence type="ECO:0000313" key="6">
    <source>
        <dbReference type="Proteomes" id="UP000192247"/>
    </source>
</evidence>
<evidence type="ECO:0000256" key="2">
    <source>
        <dbReference type="ARBA" id="ARBA00022803"/>
    </source>
</evidence>
<feature type="compositionally biased region" description="Basic and acidic residues" evidence="4">
    <location>
        <begin position="858"/>
        <end position="871"/>
    </location>
</feature>
<keyword evidence="2 3" id="KW-0802">TPR repeat</keyword>